<feature type="domain" description="Glycosyltransferase 2-like" evidence="1">
    <location>
        <begin position="4"/>
        <end position="136"/>
    </location>
</feature>
<dbReference type="Gene3D" id="3.90.550.10">
    <property type="entry name" value="Spore Coat Polysaccharide Biosynthesis Protein SpsA, Chain A"/>
    <property type="match status" value="1"/>
</dbReference>
<evidence type="ECO:0000313" key="5">
    <source>
        <dbReference type="Proteomes" id="UP000424805"/>
    </source>
</evidence>
<dbReference type="EMBL" id="VWFP01000003">
    <property type="protein sequence ID" value="KAA4629392.1"/>
    <property type="molecule type" value="Genomic_DNA"/>
</dbReference>
<evidence type="ECO:0000313" key="4">
    <source>
        <dbReference type="Proteomes" id="UP000318823"/>
    </source>
</evidence>
<gene>
    <name evidence="3" type="ORF">DYI28_16660</name>
    <name evidence="2" type="ORF">F3B90_04440</name>
</gene>
<organism evidence="2 5">
    <name type="scientific">Bacteroides ovatus</name>
    <dbReference type="NCBI Taxonomy" id="28116"/>
    <lineage>
        <taxon>Bacteria</taxon>
        <taxon>Pseudomonadati</taxon>
        <taxon>Bacteroidota</taxon>
        <taxon>Bacteroidia</taxon>
        <taxon>Bacteroidales</taxon>
        <taxon>Bacteroidaceae</taxon>
        <taxon>Bacteroides</taxon>
    </lineage>
</organism>
<proteinExistence type="predicted"/>
<name>A0A515IZP6_BACOV</name>
<keyword evidence="2" id="KW-0808">Transferase</keyword>
<dbReference type="AlphaFoldDB" id="A0A515IZP6"/>
<dbReference type="Pfam" id="PF00535">
    <property type="entry name" value="Glycos_transf_2"/>
    <property type="match status" value="1"/>
</dbReference>
<dbReference type="PANTHER" id="PTHR22916:SF67">
    <property type="entry name" value="COLANIC ACID BIOSYNTHESIS GLYCOSYL TRANSFERASE WCAE-RELATED"/>
    <property type="match status" value="1"/>
</dbReference>
<dbReference type="EMBL" id="CP041395">
    <property type="protein sequence ID" value="QDM12648.1"/>
    <property type="molecule type" value="Genomic_DNA"/>
</dbReference>
<dbReference type="Proteomes" id="UP000318823">
    <property type="component" value="Chromosome"/>
</dbReference>
<dbReference type="InterPro" id="IPR029044">
    <property type="entry name" value="Nucleotide-diphossugar_trans"/>
</dbReference>
<reference evidence="2 5" key="3">
    <citation type="journal article" date="2019" name="Nat. Med.">
        <title>A library of human gut bacterial isolates paired with longitudinal multiomics data enables mechanistic microbiome research.</title>
        <authorList>
            <person name="Poyet M."/>
            <person name="Groussin M."/>
            <person name="Gibbons S.M."/>
            <person name="Avila-Pacheco J."/>
            <person name="Jiang X."/>
            <person name="Kearney S.M."/>
            <person name="Perrotta A.R."/>
            <person name="Berdy B."/>
            <person name="Zhao S."/>
            <person name="Lieberman T.D."/>
            <person name="Swanson P.K."/>
            <person name="Smith M."/>
            <person name="Roesemann S."/>
            <person name="Alexander J.E."/>
            <person name="Rich S.A."/>
            <person name="Livny J."/>
            <person name="Vlamakis H."/>
            <person name="Clish C."/>
            <person name="Bullock K."/>
            <person name="Deik A."/>
            <person name="Scott J."/>
            <person name="Pierce K.A."/>
            <person name="Xavier R.J."/>
            <person name="Alm E.J."/>
        </authorList>
    </citation>
    <scope>NUCLEOTIDE SEQUENCE [LARGE SCALE GENOMIC DNA]</scope>
    <source>
        <strain evidence="2 5">BIOML-A15</strain>
    </source>
</reference>
<dbReference type="SUPFAM" id="SSF53448">
    <property type="entry name" value="Nucleotide-diphospho-sugar transferases"/>
    <property type="match status" value="1"/>
</dbReference>
<dbReference type="RefSeq" id="WP_032844284.1">
    <property type="nucleotide sequence ID" value="NZ_CAXSRA010000004.1"/>
</dbReference>
<evidence type="ECO:0000313" key="3">
    <source>
        <dbReference type="EMBL" id="QDM12648.1"/>
    </source>
</evidence>
<protein>
    <submittedName>
        <fullName evidence="2">Glycosyltransferase</fullName>
    </submittedName>
</protein>
<accession>A0A515IZP6</accession>
<dbReference type="InterPro" id="IPR001173">
    <property type="entry name" value="Glyco_trans_2-like"/>
</dbReference>
<dbReference type="Proteomes" id="UP000424805">
    <property type="component" value="Unassembled WGS sequence"/>
</dbReference>
<evidence type="ECO:0000259" key="1">
    <source>
        <dbReference type="Pfam" id="PF00535"/>
    </source>
</evidence>
<sequence length="261" mass="29943">MKVSVITINYNHSKQLEATIRSVVGNAKMLGNAFEEEVEYIVIDGGSTDSSACVIRRYSEYISYWVSEADNGIYNAMNKGISVARGEYCLFLNSGDTFYEKDTLKKVLPCLDTDFVCGNAVLKYAGGMAEWDAPQTVDVLFFMQRFSVCHQSLFIRTSMLQLRPYNESFQIVADYEQIFYEIVVNHRTYKKVDLPVCYYGCDGISSNHENADSEKREVLNEFRYLGYIEADELLDLVNRLKVGSRKYRLLLFLTKRLVSTH</sequence>
<dbReference type="CDD" id="cd06433">
    <property type="entry name" value="GT_2_WfgS_like"/>
    <property type="match status" value="1"/>
</dbReference>
<reference evidence="3" key="2">
    <citation type="journal article" date="2018" name="Nature">
        <title>Human gut bacteria contain acquired interbacterial defence systems.</title>
        <authorList>
            <person name="Ross B.D."/>
            <person name="Verster A.J."/>
            <person name="Radey M.C."/>
            <person name="Schmidtke D.T."/>
            <person name="Pope C.E."/>
            <person name="Hoffman L.R."/>
            <person name="Hajjar A."/>
            <person name="Peterson S.B."/>
            <person name="Borenstein E."/>
            <person name="Mougous J."/>
        </authorList>
    </citation>
    <scope>NUCLEOTIDE SEQUENCE</scope>
    <source>
        <strain evidence="3">3725 D1 iv</strain>
    </source>
</reference>
<reference evidence="4" key="1">
    <citation type="journal article" date="2018" name="J. Anim. Genet.">
        <title>Acquired interbacterial defense systems protect against interspecies antagonism in the human gut microbiome.</title>
        <authorList>
            <person name="Ross B.D."/>
            <person name="Verster A.J."/>
            <person name="Radey M.C."/>
            <person name="Schmidtke D.T."/>
            <person name="Pope C.E."/>
            <person name="Hoffman L.R."/>
            <person name="Hajjar A."/>
            <person name="Peterson S.B."/>
            <person name="Borenstein E."/>
            <person name="Mougous J."/>
        </authorList>
    </citation>
    <scope>NUCLEOTIDE SEQUENCE [LARGE SCALE GENOMIC DNA]</scope>
    <source>
        <strain evidence="4">3725 D1 iv</strain>
    </source>
</reference>
<reference evidence="3" key="4">
    <citation type="submission" date="2019-07" db="EMBL/GenBank/DDBJ databases">
        <authorList>
            <person name="Ross B.D."/>
            <person name="Verster A.J."/>
            <person name="Radey M.C."/>
            <person name="Schmidtke D.T."/>
            <person name="Pope C.E."/>
            <person name="Hoffman L.R."/>
            <person name="Hajjar A."/>
            <person name="Peterson S.B."/>
            <person name="Borenstein E."/>
            <person name="Mougous J.D."/>
        </authorList>
    </citation>
    <scope>NUCLEOTIDE SEQUENCE</scope>
    <source>
        <strain evidence="3">3725 D1 iv</strain>
    </source>
</reference>
<dbReference type="GO" id="GO:0016758">
    <property type="term" value="F:hexosyltransferase activity"/>
    <property type="evidence" value="ECO:0007669"/>
    <property type="project" value="UniProtKB-ARBA"/>
</dbReference>
<dbReference type="PANTHER" id="PTHR22916">
    <property type="entry name" value="GLYCOSYLTRANSFERASE"/>
    <property type="match status" value="1"/>
</dbReference>
<evidence type="ECO:0000313" key="2">
    <source>
        <dbReference type="EMBL" id="KAA4629392.1"/>
    </source>
</evidence>